<keyword evidence="18" id="KW-0648">Protein biosynthesis</keyword>
<keyword evidence="14 24" id="KW-0949">S-adenosyl-L-methionine</keyword>
<feature type="binding site" evidence="24">
    <location>
        <position position="722"/>
    </location>
    <ligand>
        <name>S-adenosyl-L-methionine</name>
        <dbReference type="ChEBI" id="CHEBI:59789"/>
    </ligand>
</feature>
<dbReference type="InterPro" id="IPR018314">
    <property type="entry name" value="RsmB/NOL1/NOP2-like_CS"/>
</dbReference>
<feature type="binding site" evidence="24">
    <location>
        <position position="767"/>
    </location>
    <ligand>
        <name>S-adenosyl-L-methionine</name>
        <dbReference type="ChEBI" id="CHEBI:59789"/>
    </ligand>
</feature>
<dbReference type="CDD" id="cd00620">
    <property type="entry name" value="Methyltransferase_Sun"/>
    <property type="match status" value="1"/>
</dbReference>
<dbReference type="SUPFAM" id="SSF48013">
    <property type="entry name" value="NusB-like"/>
    <property type="match status" value="1"/>
</dbReference>
<dbReference type="SUPFAM" id="SSF56420">
    <property type="entry name" value="Peptide deformylase"/>
    <property type="match status" value="1"/>
</dbReference>
<dbReference type="EC" id="2.1.1.176" evidence="6"/>
<evidence type="ECO:0000256" key="13">
    <source>
        <dbReference type="ARBA" id="ARBA00022679"/>
    </source>
</evidence>
<evidence type="ECO:0000256" key="18">
    <source>
        <dbReference type="ARBA" id="ARBA00022917"/>
    </source>
</evidence>
<dbReference type="InterPro" id="IPR023541">
    <property type="entry name" value="rRNA_ssu_MeTfrase_B_ent"/>
</dbReference>
<keyword evidence="16" id="KW-0378">Hydrolase</keyword>
<dbReference type="HAMAP" id="MF_00163">
    <property type="entry name" value="Pep_deformylase"/>
    <property type="match status" value="1"/>
</dbReference>
<feature type="binding site" evidence="24">
    <location>
        <position position="748"/>
    </location>
    <ligand>
        <name>S-adenosyl-L-methionine</name>
        <dbReference type="ChEBI" id="CHEBI:59789"/>
    </ligand>
</feature>
<dbReference type="FunFam" id="3.30.70.1170:FF:000002">
    <property type="entry name" value="Ribosomal RNA small subunit methyltransferase B"/>
    <property type="match status" value="1"/>
</dbReference>
<dbReference type="CDD" id="cd02440">
    <property type="entry name" value="AdoMet_MTases"/>
    <property type="match status" value="1"/>
</dbReference>
<comment type="cofactor">
    <cofactor evidence="1">
        <name>Fe(2+)</name>
        <dbReference type="ChEBI" id="CHEBI:29033"/>
    </cofactor>
</comment>
<evidence type="ECO:0000256" key="22">
    <source>
        <dbReference type="ARBA" id="ARBA00047283"/>
    </source>
</evidence>
<protein>
    <recommendedName>
        <fullName evidence="9">Methionyl-tRNA formyltransferase, mitochondrial</fullName>
        <ecNumber evidence="6">2.1.1.176</ecNumber>
        <ecNumber evidence="8">2.1.2.9</ecNumber>
        <ecNumber evidence="7">3.5.1.88</ecNumber>
    </recommendedName>
    <alternativeName>
        <fullName evidence="20">16S rRNA m5C967 methyltransferase</fullName>
    </alternativeName>
    <alternativeName>
        <fullName evidence="23">Ribosomal RNA small subunit methyltransferase B</fullName>
    </alternativeName>
    <alternativeName>
        <fullName evidence="21">rRNA (cytosine-C(5)-)-methyltransferase RsmB</fullName>
    </alternativeName>
</protein>
<comment type="catalytic activity">
    <reaction evidence="22">
        <text>cytidine(967) in 16S rRNA + S-adenosyl-L-methionine = 5-methylcytidine(967) in 16S rRNA + S-adenosyl-L-homocysteine + H(+)</text>
        <dbReference type="Rhea" id="RHEA:42748"/>
        <dbReference type="Rhea" id="RHEA-COMP:10219"/>
        <dbReference type="Rhea" id="RHEA-COMP:10220"/>
        <dbReference type="ChEBI" id="CHEBI:15378"/>
        <dbReference type="ChEBI" id="CHEBI:57856"/>
        <dbReference type="ChEBI" id="CHEBI:59789"/>
        <dbReference type="ChEBI" id="CHEBI:74483"/>
        <dbReference type="ChEBI" id="CHEBI:82748"/>
        <dbReference type="EC" id="2.1.1.176"/>
    </reaction>
</comment>
<accession>A0A7R8VTP6</accession>
<dbReference type="Pfam" id="PF00551">
    <property type="entry name" value="Formyl_trans_N"/>
    <property type="match status" value="1"/>
</dbReference>
<evidence type="ECO:0000256" key="11">
    <source>
        <dbReference type="ARBA" id="ARBA00022552"/>
    </source>
</evidence>
<dbReference type="NCBIfam" id="TIGR00563">
    <property type="entry name" value="rsmB"/>
    <property type="match status" value="1"/>
</dbReference>
<dbReference type="GO" id="GO:0046872">
    <property type="term" value="F:metal ion binding"/>
    <property type="evidence" value="ECO:0007669"/>
    <property type="project" value="UniProtKB-KW"/>
</dbReference>
<evidence type="ECO:0000256" key="20">
    <source>
        <dbReference type="ARBA" id="ARBA00030399"/>
    </source>
</evidence>
<dbReference type="GO" id="GO:0005829">
    <property type="term" value="C:cytosol"/>
    <property type="evidence" value="ECO:0007669"/>
    <property type="project" value="TreeGrafter"/>
</dbReference>
<dbReference type="InterPro" id="IPR044135">
    <property type="entry name" value="Met-tRNA-FMT_C"/>
</dbReference>
<evidence type="ECO:0000313" key="26">
    <source>
        <dbReference type="EMBL" id="CAD7203339.1"/>
    </source>
</evidence>
<dbReference type="GO" id="GO:0008649">
    <property type="term" value="F:rRNA methyltransferase activity"/>
    <property type="evidence" value="ECO:0007669"/>
    <property type="project" value="InterPro"/>
</dbReference>
<dbReference type="EC" id="3.5.1.88" evidence="7"/>
<dbReference type="SUPFAM" id="SSF50486">
    <property type="entry name" value="FMT C-terminal domain-like"/>
    <property type="match status" value="1"/>
</dbReference>
<evidence type="ECO:0000256" key="5">
    <source>
        <dbReference type="ARBA" id="ARBA00010759"/>
    </source>
</evidence>
<dbReference type="GO" id="GO:0004479">
    <property type="term" value="F:methionyl-tRNA formyltransferase activity"/>
    <property type="evidence" value="ECO:0007669"/>
    <property type="project" value="UniProtKB-EC"/>
</dbReference>
<gene>
    <name evidence="26" type="ORF">TDIB3V08_LOCUS9512</name>
</gene>
<comment type="subcellular location">
    <subcellularLocation>
        <location evidence="3">Cytoplasm</location>
    </subcellularLocation>
</comment>
<evidence type="ECO:0000256" key="7">
    <source>
        <dbReference type="ARBA" id="ARBA00012175"/>
    </source>
</evidence>
<evidence type="ECO:0000256" key="6">
    <source>
        <dbReference type="ARBA" id="ARBA00012140"/>
    </source>
</evidence>
<dbReference type="InterPro" id="IPR049560">
    <property type="entry name" value="MeTrfase_RsmB-F_NOP2_cat"/>
</dbReference>
<evidence type="ECO:0000256" key="21">
    <source>
        <dbReference type="ARBA" id="ARBA00031088"/>
    </source>
</evidence>
<dbReference type="InterPro" id="IPR054728">
    <property type="entry name" value="RsmB-like_ferredoxin"/>
</dbReference>
<sequence length="874" mass="97489">MSVLQILHFPDERLRITAKPVKEVNAEIQQIVDDMFETMYAEEGIGLAATQVDIHQRIIVIDVSENRDERLVLINPELLEKSGETGIEEGCLSIPDQRALVPRAEKVKVRALDRDGKTFELEADDLLAICIQHEMDHLDTALRIIFAGTPDFAARHLDALLSSEHQVVGVFTQPDRPAGRGNKLTASPVKILAQTHDIPVFQPKSLRPEENQSLVSALRADIMVVVAYGLVLPKAVLDMPKLGCINVHGSLLPRWRGAAPIQRSLWAGDAKTGVTIMQMDVGLDTGDMLHKVECDILPEDTSASLYNKLAELGPQGMLETLQQLANGTAKPEVQSEEHVTYAEKLSKEEARLDWNLSAEQLERCIRAFNPWPVSFFMIDDQPVKVWQAECLATQHDKLPGTIISADKKGILVATSDGVLNITQLQPSGKKAMSAQDLLNSRPFLTMKTAYNLRSIAAQAISQVLDKGLSLSTVLPGLQKNVSDKDRGLLQELCFGTLRVLPQLEWCLQQLMAKPLTGKQRTLHYLLMVGLYQLMHTRIPAHAVLAETVEGAVALKRPQLKGLINGVLRQFQRQQEELLQRMANNDSRYLHPSWLLNRLKKAYPEQWESIVEANNQRPPMWLRVNRMHHTRDEYLQLLNDAQIEAVAHTEYRDALRLVTPCQVNLLPGFAEGWVTVQDASAQGSVDLLDPQNGEMILDLCCAPGGKTTHILEAAPKAHVLAVDVDEQRLKRVHENLQRLKLSAEVKQGDGREPQVWAGDRIFDRILLDAPCSATGVIRRHPDIKWLRRDSDIAELAGLQREILEAVWPRLKSKGVLVYATCSVLPDENSQQVAAFLQSHPDATLVETGTLENPGRQNLPHAEDGDGFYYAKLIKS</sequence>
<dbReference type="NCBIfam" id="TIGR00460">
    <property type="entry name" value="fmt"/>
    <property type="match status" value="1"/>
</dbReference>
<evidence type="ECO:0000256" key="10">
    <source>
        <dbReference type="ARBA" id="ARBA00022490"/>
    </source>
</evidence>
<dbReference type="InterPro" id="IPR011034">
    <property type="entry name" value="Formyl_transferase-like_C_sf"/>
</dbReference>
<dbReference type="FunFam" id="1.10.940.10:FF:000002">
    <property type="entry name" value="Ribosomal RNA small subunit methyltransferase B"/>
    <property type="match status" value="1"/>
</dbReference>
<keyword evidence="19" id="KW-0408">Iron</keyword>
<evidence type="ECO:0000256" key="17">
    <source>
        <dbReference type="ARBA" id="ARBA00022884"/>
    </source>
</evidence>
<keyword evidence="15" id="KW-0479">Metal-binding</keyword>
<evidence type="ECO:0000256" key="3">
    <source>
        <dbReference type="ARBA" id="ARBA00004496"/>
    </source>
</evidence>
<evidence type="ECO:0000256" key="12">
    <source>
        <dbReference type="ARBA" id="ARBA00022603"/>
    </source>
</evidence>
<evidence type="ECO:0000256" key="1">
    <source>
        <dbReference type="ARBA" id="ARBA00001954"/>
    </source>
</evidence>
<dbReference type="HAMAP" id="MF_01856">
    <property type="entry name" value="16SrRNA_methyltr_B"/>
    <property type="match status" value="1"/>
</dbReference>
<evidence type="ECO:0000259" key="25">
    <source>
        <dbReference type="PROSITE" id="PS51686"/>
    </source>
</evidence>
<feature type="binding site" evidence="24">
    <location>
        <begin position="699"/>
        <end position="705"/>
    </location>
    <ligand>
        <name>S-adenosyl-L-methionine</name>
        <dbReference type="ChEBI" id="CHEBI:59789"/>
    </ligand>
</feature>
<evidence type="ECO:0000256" key="15">
    <source>
        <dbReference type="ARBA" id="ARBA00022723"/>
    </source>
</evidence>
<dbReference type="NCBIfam" id="NF011494">
    <property type="entry name" value="PRK14902.1"/>
    <property type="match status" value="1"/>
</dbReference>
<evidence type="ECO:0000256" key="2">
    <source>
        <dbReference type="ARBA" id="ARBA00002724"/>
    </source>
</evidence>
<evidence type="ECO:0000256" key="23">
    <source>
        <dbReference type="ARBA" id="ARBA00067267"/>
    </source>
</evidence>
<dbReference type="NCBIfam" id="NF008149">
    <property type="entry name" value="PRK10901.1"/>
    <property type="match status" value="1"/>
</dbReference>
<dbReference type="Pfam" id="PF02911">
    <property type="entry name" value="Formyl_trans_C"/>
    <property type="match status" value="1"/>
</dbReference>
<dbReference type="FunFam" id="3.40.50.150:FF:000022">
    <property type="entry name" value="Ribosomal RNA small subunit methyltransferase B"/>
    <property type="match status" value="1"/>
</dbReference>
<dbReference type="PROSITE" id="PS00373">
    <property type="entry name" value="GART"/>
    <property type="match status" value="1"/>
</dbReference>
<dbReference type="InterPro" id="IPR002376">
    <property type="entry name" value="Formyl_transf_N"/>
</dbReference>
<dbReference type="PANTHER" id="PTHR11138">
    <property type="entry name" value="METHIONYL-TRNA FORMYLTRANSFERASE"/>
    <property type="match status" value="1"/>
</dbReference>
<dbReference type="EMBL" id="OA570505">
    <property type="protein sequence ID" value="CAD7203339.1"/>
    <property type="molecule type" value="Genomic_DNA"/>
</dbReference>
<evidence type="ECO:0000256" key="4">
    <source>
        <dbReference type="ARBA" id="ARBA00010699"/>
    </source>
</evidence>
<dbReference type="Gene3D" id="1.10.287.730">
    <property type="entry name" value="Helix hairpin bin"/>
    <property type="match status" value="1"/>
</dbReference>
<dbReference type="Gene3D" id="3.10.25.10">
    <property type="entry name" value="Formyl transferase, C-terminal domain"/>
    <property type="match status" value="1"/>
</dbReference>
<dbReference type="InterPro" id="IPR001555">
    <property type="entry name" value="GART_AS"/>
</dbReference>
<keyword evidence="17 24" id="KW-0694">RNA-binding</keyword>
<dbReference type="InterPro" id="IPR005793">
    <property type="entry name" value="Formyl_trans_C"/>
</dbReference>
<dbReference type="InterPro" id="IPR035926">
    <property type="entry name" value="NusB-like_sf"/>
</dbReference>
<evidence type="ECO:0000256" key="14">
    <source>
        <dbReference type="ARBA" id="ARBA00022691"/>
    </source>
</evidence>
<dbReference type="GO" id="GO:0003723">
    <property type="term" value="F:RNA binding"/>
    <property type="evidence" value="ECO:0007669"/>
    <property type="project" value="UniProtKB-UniRule"/>
</dbReference>
<dbReference type="CDD" id="cd08646">
    <property type="entry name" value="FMT_core_Met-tRNA-FMT_N"/>
    <property type="match status" value="1"/>
</dbReference>
<dbReference type="Pfam" id="PF01189">
    <property type="entry name" value="Methyltr_RsmB-F"/>
    <property type="match status" value="1"/>
</dbReference>
<dbReference type="Pfam" id="PF22458">
    <property type="entry name" value="RsmF-B_ferredox"/>
    <property type="match status" value="1"/>
</dbReference>
<evidence type="ECO:0000256" key="8">
    <source>
        <dbReference type="ARBA" id="ARBA00012261"/>
    </source>
</evidence>
<dbReference type="FunFam" id="3.40.50.170:FF:000003">
    <property type="entry name" value="Methionyl-tRNA formyltransferase"/>
    <property type="match status" value="1"/>
</dbReference>
<keyword evidence="11" id="KW-0698">rRNA processing</keyword>
<dbReference type="InterPro" id="IPR006027">
    <property type="entry name" value="NusB_RsmB_TIM44"/>
</dbReference>
<dbReference type="InterPro" id="IPR001678">
    <property type="entry name" value="MeTrfase_RsmB-F_NOP2_dom"/>
</dbReference>
<name>A0A7R8VTP6_TIMDO</name>
<evidence type="ECO:0000256" key="9">
    <source>
        <dbReference type="ARBA" id="ARBA00014185"/>
    </source>
</evidence>
<dbReference type="Gene3D" id="3.40.50.170">
    <property type="entry name" value="Formyl transferase, N-terminal domain"/>
    <property type="match status" value="1"/>
</dbReference>
<keyword evidence="13 24" id="KW-0808">Transferase</keyword>
<comment type="similarity">
    <text evidence="5">Belongs to the polypeptide deformylase family.</text>
</comment>
<dbReference type="InterPro" id="IPR004573">
    <property type="entry name" value="rRNA_ssu_MeTfrase_B"/>
</dbReference>
<dbReference type="NCBIfam" id="NF001159">
    <property type="entry name" value="PRK00150.1-3"/>
    <property type="match status" value="1"/>
</dbReference>
<dbReference type="InterPro" id="IPR023635">
    <property type="entry name" value="Peptide_deformylase"/>
</dbReference>
<dbReference type="CDD" id="cd00487">
    <property type="entry name" value="Pep_deformylase"/>
    <property type="match status" value="1"/>
</dbReference>
<evidence type="ECO:0000256" key="19">
    <source>
        <dbReference type="ARBA" id="ARBA00023004"/>
    </source>
</evidence>
<dbReference type="GO" id="GO:0006355">
    <property type="term" value="P:regulation of DNA-templated transcription"/>
    <property type="evidence" value="ECO:0007669"/>
    <property type="project" value="InterPro"/>
</dbReference>
<dbReference type="InterPro" id="IPR036821">
    <property type="entry name" value="Peptide_deformylase_sf"/>
</dbReference>
<dbReference type="Pfam" id="PF01029">
    <property type="entry name" value="NusB"/>
    <property type="match status" value="1"/>
</dbReference>
<evidence type="ECO:0000256" key="24">
    <source>
        <dbReference type="PROSITE-ProRule" id="PRU01023"/>
    </source>
</evidence>
<dbReference type="Gene3D" id="1.10.940.10">
    <property type="entry name" value="NusB-like"/>
    <property type="match status" value="1"/>
</dbReference>
<dbReference type="Gene3D" id="3.40.50.150">
    <property type="entry name" value="Vaccinia Virus protein VP39"/>
    <property type="match status" value="1"/>
</dbReference>
<keyword evidence="12 24" id="KW-0489">Methyltransferase</keyword>
<dbReference type="InterPro" id="IPR036477">
    <property type="entry name" value="Formyl_transf_N_sf"/>
</dbReference>
<comment type="similarity">
    <text evidence="4">Belongs to the Fmt family.</text>
</comment>
<comment type="similarity">
    <text evidence="24">Belongs to the class I-like SAM-binding methyltransferase superfamily. RsmB/NOP family.</text>
</comment>
<keyword evidence="10" id="KW-0963">Cytoplasm</keyword>
<proteinExistence type="inferred from homology"/>
<dbReference type="PROSITE" id="PS51686">
    <property type="entry name" value="SAM_MT_RSMB_NOP"/>
    <property type="match status" value="1"/>
</dbReference>
<organism evidence="26">
    <name type="scientific">Timema douglasi</name>
    <name type="common">Walking stick</name>
    <dbReference type="NCBI Taxonomy" id="61478"/>
    <lineage>
        <taxon>Eukaryota</taxon>
        <taxon>Metazoa</taxon>
        <taxon>Ecdysozoa</taxon>
        <taxon>Arthropoda</taxon>
        <taxon>Hexapoda</taxon>
        <taxon>Insecta</taxon>
        <taxon>Pterygota</taxon>
        <taxon>Neoptera</taxon>
        <taxon>Polyneoptera</taxon>
        <taxon>Phasmatodea</taxon>
        <taxon>Timematodea</taxon>
        <taxon>Timematoidea</taxon>
        <taxon>Timematidae</taxon>
        <taxon>Timema</taxon>
    </lineage>
</organism>
<dbReference type="InterPro" id="IPR037022">
    <property type="entry name" value="Formyl_trans_C_sf"/>
</dbReference>
<dbReference type="FunFam" id="1.10.287.730:FF:000001">
    <property type="entry name" value="Ribosomal RNA small subunit methyltransferase B"/>
    <property type="match status" value="1"/>
</dbReference>
<feature type="active site" description="Nucleophile" evidence="24">
    <location>
        <position position="820"/>
    </location>
</feature>
<dbReference type="NCBIfam" id="TIGR00079">
    <property type="entry name" value="pept_deformyl"/>
    <property type="match status" value="1"/>
</dbReference>
<dbReference type="EC" id="2.1.2.9" evidence="8"/>
<dbReference type="Gene3D" id="3.30.70.1170">
    <property type="entry name" value="Sun protein, domain 3"/>
    <property type="match status" value="1"/>
</dbReference>
<dbReference type="PANTHER" id="PTHR11138:SF5">
    <property type="entry name" value="METHIONYL-TRNA FORMYLTRANSFERASE, MITOCHONDRIAL"/>
    <property type="match status" value="1"/>
</dbReference>
<dbReference type="GO" id="GO:0042586">
    <property type="term" value="F:peptide deformylase activity"/>
    <property type="evidence" value="ECO:0007669"/>
    <property type="project" value="UniProtKB-EC"/>
</dbReference>
<dbReference type="SUPFAM" id="SSF53328">
    <property type="entry name" value="Formyltransferase"/>
    <property type="match status" value="1"/>
</dbReference>
<reference evidence="26" key="1">
    <citation type="submission" date="2020-11" db="EMBL/GenBank/DDBJ databases">
        <authorList>
            <person name="Tran Van P."/>
        </authorList>
    </citation>
    <scope>NUCLEOTIDE SEQUENCE</scope>
</reference>
<dbReference type="InterPro" id="IPR048019">
    <property type="entry name" value="RsmB-like_N"/>
</dbReference>
<dbReference type="AlphaFoldDB" id="A0A7R8VTP6"/>
<feature type="domain" description="SAM-dependent MTase RsmB/NOP-type" evidence="25">
    <location>
        <begin position="609"/>
        <end position="874"/>
    </location>
</feature>
<dbReference type="FunFam" id="3.40.50.12230:FF:000001">
    <property type="entry name" value="Methionyl-tRNA formyltransferase"/>
    <property type="match status" value="1"/>
</dbReference>
<dbReference type="InterPro" id="IPR029063">
    <property type="entry name" value="SAM-dependent_MTases_sf"/>
</dbReference>
<dbReference type="InterPro" id="IPR005794">
    <property type="entry name" value="Fmt"/>
</dbReference>
<evidence type="ECO:0000256" key="16">
    <source>
        <dbReference type="ARBA" id="ARBA00022801"/>
    </source>
</evidence>
<dbReference type="Pfam" id="PF01327">
    <property type="entry name" value="Pep_deformylase"/>
    <property type="match status" value="1"/>
</dbReference>
<dbReference type="HAMAP" id="MF_00182">
    <property type="entry name" value="Formyl_trans"/>
    <property type="match status" value="1"/>
</dbReference>
<dbReference type="PRINTS" id="PR01576">
    <property type="entry name" value="PDEFORMYLASE"/>
</dbReference>
<dbReference type="Gene3D" id="3.90.45.10">
    <property type="entry name" value="Peptide deformylase"/>
    <property type="match status" value="1"/>
</dbReference>
<dbReference type="SUPFAM" id="SSF53335">
    <property type="entry name" value="S-adenosyl-L-methionine-dependent methyltransferases"/>
    <property type="match status" value="1"/>
</dbReference>
<dbReference type="FunFam" id="3.90.45.10:FF:000001">
    <property type="entry name" value="Peptide deformylase"/>
    <property type="match status" value="1"/>
</dbReference>
<dbReference type="InterPro" id="IPR041711">
    <property type="entry name" value="Met-tRNA-FMT_N"/>
</dbReference>
<comment type="function">
    <text evidence="2">Specifically methylates the cytosine at position 967 (m5C967) of 16S rRNA.</text>
</comment>
<dbReference type="CDD" id="cd08704">
    <property type="entry name" value="Met_tRNA_FMT_C"/>
    <property type="match status" value="1"/>
</dbReference>
<dbReference type="PROSITE" id="PS01153">
    <property type="entry name" value="NOL1_NOP2_SUN"/>
    <property type="match status" value="1"/>
</dbReference>